<dbReference type="NCBIfam" id="TIGR00121">
    <property type="entry name" value="birA_ligase"/>
    <property type="match status" value="1"/>
</dbReference>
<dbReference type="OrthoDB" id="9807064at2"/>
<dbReference type="AlphaFoldDB" id="A0A2A5RXF5"/>
<gene>
    <name evidence="7" type="ORF">RU87_GL000361</name>
</gene>
<keyword evidence="2" id="KW-0547">Nucleotide-binding</keyword>
<dbReference type="GO" id="GO:0009249">
    <property type="term" value="P:protein lipoylation"/>
    <property type="evidence" value="ECO:0007669"/>
    <property type="project" value="UniProtKB-ARBA"/>
</dbReference>
<accession>A0A2A5RXF5</accession>
<name>A0A2A5RXF5_9LACT</name>
<sequence>MIDIKDILAQNTWLIEGSVAKTSASTQLDAKENLGDKKLFIADMQTAARGRFGRQYVTEQGKGIYMSLSLKPSTDIKNYTILTAAAITAAIETLTSKKPQIKWVNDIYLDNKKIAGVLVEHLLSSDYIIIGIGLNFNQLNFPLDLRDKAGSLFNEETPPITRTQLIAEIWRQFYKLQADETFFDIYRAHSFILGKTVEFEEQGETIIATAVDLTEHGELIVNTGGLIKVISSGEVSLKKWL</sequence>
<evidence type="ECO:0000313" key="7">
    <source>
        <dbReference type="EMBL" id="PCS05899.1"/>
    </source>
</evidence>
<dbReference type="GO" id="GO:0005524">
    <property type="term" value="F:ATP binding"/>
    <property type="evidence" value="ECO:0007669"/>
    <property type="project" value="UniProtKB-KW"/>
</dbReference>
<dbReference type="PANTHER" id="PTHR12835:SF5">
    <property type="entry name" value="BIOTIN--PROTEIN LIGASE"/>
    <property type="match status" value="1"/>
</dbReference>
<feature type="domain" description="BPL/LPL catalytic" evidence="6">
    <location>
        <begin position="2"/>
        <end position="181"/>
    </location>
</feature>
<evidence type="ECO:0000313" key="8">
    <source>
        <dbReference type="Proteomes" id="UP000242246"/>
    </source>
</evidence>
<evidence type="ECO:0000259" key="6">
    <source>
        <dbReference type="PROSITE" id="PS51733"/>
    </source>
</evidence>
<evidence type="ECO:0000256" key="2">
    <source>
        <dbReference type="ARBA" id="ARBA00022741"/>
    </source>
</evidence>
<dbReference type="PANTHER" id="PTHR12835">
    <property type="entry name" value="BIOTIN PROTEIN LIGASE"/>
    <property type="match status" value="1"/>
</dbReference>
<keyword evidence="4" id="KW-0092">Biotin</keyword>
<dbReference type="Pfam" id="PF02237">
    <property type="entry name" value="BPL_C"/>
    <property type="match status" value="1"/>
</dbReference>
<proteinExistence type="predicted"/>
<protein>
    <recommendedName>
        <fullName evidence="5">biotin--[biotin carboxyl-carrier protein] ligase</fullName>
        <ecNumber evidence="5">6.3.4.15</ecNumber>
    </recommendedName>
</protein>
<dbReference type="EMBL" id="JXJX01000011">
    <property type="protein sequence ID" value="PCS05899.1"/>
    <property type="molecule type" value="Genomic_DNA"/>
</dbReference>
<organism evidence="7 8">
    <name type="scientific">Pseudolactococcus plantarum</name>
    <dbReference type="NCBI Taxonomy" id="1365"/>
    <lineage>
        <taxon>Bacteria</taxon>
        <taxon>Bacillati</taxon>
        <taxon>Bacillota</taxon>
        <taxon>Bacilli</taxon>
        <taxon>Lactobacillales</taxon>
        <taxon>Streptococcaceae</taxon>
        <taxon>Pseudolactococcus</taxon>
    </lineage>
</organism>
<dbReference type="Proteomes" id="UP000242246">
    <property type="component" value="Unassembled WGS sequence"/>
</dbReference>
<dbReference type="Gene3D" id="2.30.30.100">
    <property type="match status" value="1"/>
</dbReference>
<dbReference type="SUPFAM" id="SSF55681">
    <property type="entry name" value="Class II aaRS and biotin synthetases"/>
    <property type="match status" value="1"/>
</dbReference>
<dbReference type="InterPro" id="IPR004408">
    <property type="entry name" value="Biotin_CoA_COase_ligase"/>
</dbReference>
<dbReference type="InterPro" id="IPR008988">
    <property type="entry name" value="Transcriptional_repressor_C"/>
</dbReference>
<dbReference type="InterPro" id="IPR004143">
    <property type="entry name" value="BPL_LPL_catalytic"/>
</dbReference>
<dbReference type="InterPro" id="IPR045864">
    <property type="entry name" value="aa-tRNA-synth_II/BPL/LPL"/>
</dbReference>
<dbReference type="PROSITE" id="PS51733">
    <property type="entry name" value="BPL_LPL_CATALYTIC"/>
    <property type="match status" value="1"/>
</dbReference>
<dbReference type="RefSeq" id="WP_068163999.1">
    <property type="nucleotide sequence ID" value="NZ_JXJX01000011.1"/>
</dbReference>
<evidence type="ECO:0000256" key="4">
    <source>
        <dbReference type="ARBA" id="ARBA00023267"/>
    </source>
</evidence>
<comment type="caution">
    <text evidence="7">The sequence shown here is derived from an EMBL/GenBank/DDBJ whole genome shotgun (WGS) entry which is preliminary data.</text>
</comment>
<evidence type="ECO:0000256" key="3">
    <source>
        <dbReference type="ARBA" id="ARBA00022840"/>
    </source>
</evidence>
<dbReference type="SUPFAM" id="SSF50037">
    <property type="entry name" value="C-terminal domain of transcriptional repressors"/>
    <property type="match status" value="1"/>
</dbReference>
<dbReference type="STRING" id="1348632.GCA_001591745_01510"/>
<evidence type="ECO:0000256" key="5">
    <source>
        <dbReference type="ARBA" id="ARBA00024227"/>
    </source>
</evidence>
<dbReference type="EC" id="6.3.4.15" evidence="5"/>
<dbReference type="CDD" id="cd16442">
    <property type="entry name" value="BPL"/>
    <property type="match status" value="1"/>
</dbReference>
<dbReference type="GO" id="GO:0016740">
    <property type="term" value="F:transferase activity"/>
    <property type="evidence" value="ECO:0007669"/>
    <property type="project" value="UniProtKB-ARBA"/>
</dbReference>
<dbReference type="InterPro" id="IPR003142">
    <property type="entry name" value="BPL_C"/>
</dbReference>
<dbReference type="Pfam" id="PF03099">
    <property type="entry name" value="BPL_LplA_LipB"/>
    <property type="match status" value="1"/>
</dbReference>
<dbReference type="GO" id="GO:0004077">
    <property type="term" value="F:biotin--[biotin carboxyl-carrier protein] ligase activity"/>
    <property type="evidence" value="ECO:0007669"/>
    <property type="project" value="UniProtKB-EC"/>
</dbReference>
<keyword evidence="8" id="KW-1185">Reference proteome</keyword>
<reference evidence="7 8" key="1">
    <citation type="submission" date="2014-12" db="EMBL/GenBank/DDBJ databases">
        <title>Draft genome sequences of 10 type strains of Lactococcus.</title>
        <authorList>
            <person name="Sun Z."/>
            <person name="Zhong Z."/>
            <person name="Liu W."/>
            <person name="Zhang W."/>
            <person name="Zhang H."/>
        </authorList>
    </citation>
    <scope>NUCLEOTIDE SEQUENCE [LARGE SCALE GENOMIC DNA]</scope>
    <source>
        <strain evidence="7 8">DSM 20686</strain>
    </source>
</reference>
<evidence type="ECO:0000256" key="1">
    <source>
        <dbReference type="ARBA" id="ARBA00022598"/>
    </source>
</evidence>
<keyword evidence="3" id="KW-0067">ATP-binding</keyword>
<dbReference type="GO" id="GO:0005737">
    <property type="term" value="C:cytoplasm"/>
    <property type="evidence" value="ECO:0007669"/>
    <property type="project" value="TreeGrafter"/>
</dbReference>
<dbReference type="Gene3D" id="3.30.930.10">
    <property type="entry name" value="Bira Bifunctional Protein, Domain 2"/>
    <property type="match status" value="1"/>
</dbReference>
<keyword evidence="1 7" id="KW-0436">Ligase</keyword>